<protein>
    <submittedName>
        <fullName evidence="2">Uncharacterized protein</fullName>
    </submittedName>
</protein>
<dbReference type="Proteomes" id="UP001497516">
    <property type="component" value="Chromosome 1"/>
</dbReference>
<feature type="compositionally biased region" description="Basic and acidic residues" evidence="1">
    <location>
        <begin position="175"/>
        <end position="187"/>
    </location>
</feature>
<evidence type="ECO:0000313" key="2">
    <source>
        <dbReference type="EMBL" id="CAL1352464.1"/>
    </source>
</evidence>
<organism evidence="2 3">
    <name type="scientific">Linum trigynum</name>
    <dbReference type="NCBI Taxonomy" id="586398"/>
    <lineage>
        <taxon>Eukaryota</taxon>
        <taxon>Viridiplantae</taxon>
        <taxon>Streptophyta</taxon>
        <taxon>Embryophyta</taxon>
        <taxon>Tracheophyta</taxon>
        <taxon>Spermatophyta</taxon>
        <taxon>Magnoliopsida</taxon>
        <taxon>eudicotyledons</taxon>
        <taxon>Gunneridae</taxon>
        <taxon>Pentapetalae</taxon>
        <taxon>rosids</taxon>
        <taxon>fabids</taxon>
        <taxon>Malpighiales</taxon>
        <taxon>Linaceae</taxon>
        <taxon>Linum</taxon>
    </lineage>
</organism>
<proteinExistence type="predicted"/>
<name>A0AAV2C7G0_9ROSI</name>
<evidence type="ECO:0000256" key="1">
    <source>
        <dbReference type="SAM" id="MobiDB-lite"/>
    </source>
</evidence>
<evidence type="ECO:0000313" key="3">
    <source>
        <dbReference type="Proteomes" id="UP001497516"/>
    </source>
</evidence>
<dbReference type="SUPFAM" id="SSF54001">
    <property type="entry name" value="Cysteine proteinases"/>
    <property type="match status" value="1"/>
</dbReference>
<feature type="region of interest" description="Disordered" evidence="1">
    <location>
        <begin position="1"/>
        <end position="22"/>
    </location>
</feature>
<gene>
    <name evidence="2" type="ORF">LTRI10_LOCUS431</name>
</gene>
<dbReference type="InterPro" id="IPR038765">
    <property type="entry name" value="Papain-like_cys_pep_sf"/>
</dbReference>
<keyword evidence="3" id="KW-1185">Reference proteome</keyword>
<dbReference type="Gene3D" id="3.90.70.10">
    <property type="entry name" value="Cysteine proteinases"/>
    <property type="match status" value="1"/>
</dbReference>
<dbReference type="EMBL" id="OZ034813">
    <property type="protein sequence ID" value="CAL1352464.1"/>
    <property type="molecule type" value="Genomic_DNA"/>
</dbReference>
<dbReference type="AlphaFoldDB" id="A0AAV2C7G0"/>
<feature type="region of interest" description="Disordered" evidence="1">
    <location>
        <begin position="170"/>
        <end position="204"/>
    </location>
</feature>
<accession>A0AAV2C7G0</accession>
<reference evidence="2 3" key="1">
    <citation type="submission" date="2024-04" db="EMBL/GenBank/DDBJ databases">
        <authorList>
            <person name="Fracassetti M."/>
        </authorList>
    </citation>
    <scope>NUCLEOTIDE SEQUENCE [LARGE SCALE GENOMIC DNA]</scope>
</reference>
<sequence length="279" mass="31314">MTNGKSAMTKGGTSSSSPKSFSWRKRGVLSPIRTARHNTCVYRAFCDVADARARIMIGRSKKSSDLEFARFSAYKLWAREKDWAYGEGKSRLDFHEFYCNPSRLLPTAESSMDDTFMKYKLADFRAVLPKEEPNAVELVKKSLKSDGPVMGGFRVLYDYLEGGPYLAAGENVPLSKDDERRPPKVDDPYGPTQLSPEDQPPPEVVNPVAAQALAASENPSNKKHRGHAVCIVGFCTKEGLDYFEVQESHGRLAWVDGLGWLPWRRSCRFFCQSSRDVIN</sequence>